<keyword evidence="1" id="KW-1133">Transmembrane helix</keyword>
<evidence type="ECO:0000313" key="3">
    <source>
        <dbReference type="Proteomes" id="UP000812287"/>
    </source>
</evidence>
<dbReference type="RefSeq" id="XP_043034795.1">
    <property type="nucleotide sequence ID" value="XM_043184503.1"/>
</dbReference>
<dbReference type="AlphaFoldDB" id="A0A9P7VIR8"/>
<dbReference type="GeneID" id="66106800"/>
<comment type="caution">
    <text evidence="2">The sequence shown here is derived from an EMBL/GenBank/DDBJ whole genome shotgun (WGS) entry which is preliminary data.</text>
</comment>
<name>A0A9P7VIR8_9AGAR</name>
<reference evidence="2" key="1">
    <citation type="submission" date="2020-11" db="EMBL/GenBank/DDBJ databases">
        <title>Adaptations for nitrogen fixation in a non-lichenized fungal sporocarp promotes dispersal by wood-feeding termites.</title>
        <authorList>
            <consortium name="DOE Joint Genome Institute"/>
            <person name="Koch R.A."/>
            <person name="Yoon G."/>
            <person name="Arayal U."/>
            <person name="Lail K."/>
            <person name="Amirebrahimi M."/>
            <person name="Labutti K."/>
            <person name="Lipzen A."/>
            <person name="Riley R."/>
            <person name="Barry K."/>
            <person name="Henrissat B."/>
            <person name="Grigoriev I.V."/>
            <person name="Herr J.R."/>
            <person name="Aime M.C."/>
        </authorList>
    </citation>
    <scope>NUCLEOTIDE SEQUENCE</scope>
    <source>
        <strain evidence="2">MCA 3950</strain>
    </source>
</reference>
<sequence length="136" mass="15515">MGHWLKFDLSIPVLENTSDSDPGATLSLISEYEYRMLQCCCYISRKFLSTSLIIFSFVIFFVIRWLNFELLHSITRVFLTGGYLSQVAWCILEVNLHAVLRVEWVPLGTASCHTLLAAVGEWRDEELVIRGILLSG</sequence>
<dbReference type="Proteomes" id="UP000812287">
    <property type="component" value="Unassembled WGS sequence"/>
</dbReference>
<organism evidence="2 3">
    <name type="scientific">Guyanagaster necrorhizus</name>
    <dbReference type="NCBI Taxonomy" id="856835"/>
    <lineage>
        <taxon>Eukaryota</taxon>
        <taxon>Fungi</taxon>
        <taxon>Dikarya</taxon>
        <taxon>Basidiomycota</taxon>
        <taxon>Agaricomycotina</taxon>
        <taxon>Agaricomycetes</taxon>
        <taxon>Agaricomycetidae</taxon>
        <taxon>Agaricales</taxon>
        <taxon>Marasmiineae</taxon>
        <taxon>Physalacriaceae</taxon>
        <taxon>Guyanagaster</taxon>
    </lineage>
</organism>
<accession>A0A9P7VIR8</accession>
<proteinExistence type="predicted"/>
<gene>
    <name evidence="2" type="ORF">BT62DRAFT_923394</name>
</gene>
<feature type="transmembrane region" description="Helical" evidence="1">
    <location>
        <begin position="47"/>
        <end position="66"/>
    </location>
</feature>
<protein>
    <submittedName>
        <fullName evidence="2">Uncharacterized protein</fullName>
    </submittedName>
</protein>
<dbReference type="EMBL" id="MU250561">
    <property type="protein sequence ID" value="KAG7441295.1"/>
    <property type="molecule type" value="Genomic_DNA"/>
</dbReference>
<keyword evidence="1" id="KW-0472">Membrane</keyword>
<evidence type="ECO:0000256" key="1">
    <source>
        <dbReference type="SAM" id="Phobius"/>
    </source>
</evidence>
<keyword evidence="1" id="KW-0812">Transmembrane</keyword>
<keyword evidence="3" id="KW-1185">Reference proteome</keyword>
<evidence type="ECO:0000313" key="2">
    <source>
        <dbReference type="EMBL" id="KAG7441295.1"/>
    </source>
</evidence>